<accession>A0A3N0DU86</accession>
<dbReference type="OrthoDB" id="3689497at2"/>
<organism evidence="1 2">
    <name type="scientific">Nocardioides marmorisolisilvae</name>
    <dbReference type="NCBI Taxonomy" id="1542737"/>
    <lineage>
        <taxon>Bacteria</taxon>
        <taxon>Bacillati</taxon>
        <taxon>Actinomycetota</taxon>
        <taxon>Actinomycetes</taxon>
        <taxon>Propionibacteriales</taxon>
        <taxon>Nocardioidaceae</taxon>
        <taxon>Nocardioides</taxon>
    </lineage>
</organism>
<sequence length="206" mass="19853">MGSSAIAATILVLGVNGTLSSWTSAVISNDTNTVATASAVILREVGPSATCLSSSGTSNSYTCSTVNKYGGTSSPLAPGGSQVTDVVFSNVGSAAASTFVLTTGSCTQSPTAGSGTPPAANVCTSGDLTVAISCSNGATYSAGSAWADLVYAAGAPGSIGATLTHTATLAAGSSFTCRFTVALSASASVLAQGITASQALTWTLNV</sequence>
<dbReference type="RefSeq" id="WP_123233689.1">
    <property type="nucleotide sequence ID" value="NZ_RJSG01000002.1"/>
</dbReference>
<keyword evidence="2" id="KW-1185">Reference proteome</keyword>
<evidence type="ECO:0000313" key="1">
    <source>
        <dbReference type="EMBL" id="RNL79187.1"/>
    </source>
</evidence>
<dbReference type="Proteomes" id="UP000277094">
    <property type="component" value="Unassembled WGS sequence"/>
</dbReference>
<reference evidence="1 2" key="1">
    <citation type="submission" date="2018-11" db="EMBL/GenBank/DDBJ databases">
        <authorList>
            <person name="Li F."/>
        </authorList>
    </citation>
    <scope>NUCLEOTIDE SEQUENCE [LARGE SCALE GENOMIC DNA]</scope>
    <source>
        <strain evidence="1 2">KIS18-7</strain>
    </source>
</reference>
<name>A0A3N0DU86_9ACTN</name>
<gene>
    <name evidence="1" type="ORF">EFL95_09165</name>
</gene>
<dbReference type="EMBL" id="RJSG01000002">
    <property type="protein sequence ID" value="RNL79187.1"/>
    <property type="molecule type" value="Genomic_DNA"/>
</dbReference>
<proteinExistence type="predicted"/>
<comment type="caution">
    <text evidence="1">The sequence shown here is derived from an EMBL/GenBank/DDBJ whole genome shotgun (WGS) entry which is preliminary data.</text>
</comment>
<protein>
    <submittedName>
        <fullName evidence="1">Uncharacterized protein</fullName>
    </submittedName>
</protein>
<dbReference type="AlphaFoldDB" id="A0A3N0DU86"/>
<evidence type="ECO:0000313" key="2">
    <source>
        <dbReference type="Proteomes" id="UP000277094"/>
    </source>
</evidence>